<dbReference type="HOGENOM" id="CLU_015257_1_0_1"/>
<accession>A0A084AIR2</accession>
<feature type="region of interest" description="Disordered" evidence="6">
    <location>
        <begin position="23"/>
        <end position="44"/>
    </location>
</feature>
<evidence type="ECO:0000313" key="9">
    <source>
        <dbReference type="EMBL" id="KEY65191.1"/>
    </source>
</evidence>
<dbReference type="GO" id="GO:0005656">
    <property type="term" value="C:nuclear pre-replicative complex"/>
    <property type="evidence" value="ECO:0007669"/>
    <property type="project" value="TreeGrafter"/>
</dbReference>
<gene>
    <name evidence="9" type="ORF">S7711_08298</name>
</gene>
<dbReference type="GO" id="GO:0005664">
    <property type="term" value="C:nuclear origin of replication recognition complex"/>
    <property type="evidence" value="ECO:0007669"/>
    <property type="project" value="InterPro"/>
</dbReference>
<feature type="domain" description="Origin recognition complex subunit 3 winged helix C-terminal" evidence="8">
    <location>
        <begin position="597"/>
        <end position="698"/>
    </location>
</feature>
<evidence type="ECO:0000313" key="10">
    <source>
        <dbReference type="Proteomes" id="UP000028045"/>
    </source>
</evidence>
<dbReference type="CDD" id="cd20704">
    <property type="entry name" value="Orc3"/>
    <property type="match status" value="2"/>
</dbReference>
<name>A0A084AIR2_STACB</name>
<dbReference type="PANTHER" id="PTHR12748">
    <property type="entry name" value="ORIGIN RECOGNITION COMPLEX SUBUNIT 3"/>
    <property type="match status" value="1"/>
</dbReference>
<dbReference type="GO" id="GO:0006270">
    <property type="term" value="P:DNA replication initiation"/>
    <property type="evidence" value="ECO:0007669"/>
    <property type="project" value="TreeGrafter"/>
</dbReference>
<dbReference type="PANTHER" id="PTHR12748:SF0">
    <property type="entry name" value="ORIGIN RECOGNITION COMPLEX SUBUNIT 3"/>
    <property type="match status" value="1"/>
</dbReference>
<keyword evidence="5" id="KW-0539">Nucleus</keyword>
<dbReference type="Pfam" id="PF07034">
    <property type="entry name" value="ORC3_N"/>
    <property type="match status" value="1"/>
</dbReference>
<dbReference type="EMBL" id="KL648712">
    <property type="protein sequence ID" value="KEY65191.1"/>
    <property type="molecule type" value="Genomic_DNA"/>
</dbReference>
<organism evidence="9 10">
    <name type="scientific">Stachybotrys chartarum (strain CBS 109288 / IBT 7711)</name>
    <name type="common">Toxic black mold</name>
    <name type="synonym">Stilbospora chartarum</name>
    <dbReference type="NCBI Taxonomy" id="1280523"/>
    <lineage>
        <taxon>Eukaryota</taxon>
        <taxon>Fungi</taxon>
        <taxon>Dikarya</taxon>
        <taxon>Ascomycota</taxon>
        <taxon>Pezizomycotina</taxon>
        <taxon>Sordariomycetes</taxon>
        <taxon>Hypocreomycetidae</taxon>
        <taxon>Hypocreales</taxon>
        <taxon>Stachybotryaceae</taxon>
        <taxon>Stachybotrys</taxon>
    </lineage>
</organism>
<dbReference type="InterPro" id="IPR040855">
    <property type="entry name" value="ORC_WH_C"/>
</dbReference>
<feature type="domain" description="Origin recognition complex subunit 3 N-terminal" evidence="7">
    <location>
        <begin position="16"/>
        <end position="337"/>
    </location>
</feature>
<protein>
    <submittedName>
        <fullName evidence="9">Uncharacterized protein</fullName>
    </submittedName>
</protein>
<keyword evidence="4" id="KW-0238">DNA-binding</keyword>
<keyword evidence="10" id="KW-1185">Reference proteome</keyword>
<evidence type="ECO:0000256" key="1">
    <source>
        <dbReference type="ARBA" id="ARBA00004123"/>
    </source>
</evidence>
<evidence type="ECO:0000259" key="7">
    <source>
        <dbReference type="Pfam" id="PF07034"/>
    </source>
</evidence>
<dbReference type="AlphaFoldDB" id="A0A084AIR2"/>
<dbReference type="GO" id="GO:0031261">
    <property type="term" value="C:DNA replication preinitiation complex"/>
    <property type="evidence" value="ECO:0007669"/>
    <property type="project" value="TreeGrafter"/>
</dbReference>
<evidence type="ECO:0000256" key="3">
    <source>
        <dbReference type="ARBA" id="ARBA00022705"/>
    </source>
</evidence>
<comment type="similarity">
    <text evidence="2">Belongs to the ORC3 family.</text>
</comment>
<reference evidence="9 10" key="1">
    <citation type="journal article" date="2014" name="BMC Genomics">
        <title>Comparative genome sequencing reveals chemotype-specific gene clusters in the toxigenic black mold Stachybotrys.</title>
        <authorList>
            <person name="Semeiks J."/>
            <person name="Borek D."/>
            <person name="Otwinowski Z."/>
            <person name="Grishin N.V."/>
        </authorList>
    </citation>
    <scope>NUCLEOTIDE SEQUENCE [LARGE SCALE GENOMIC DNA]</scope>
    <source>
        <strain evidence="10">CBS 109288 / IBT 7711</strain>
    </source>
</reference>
<dbReference type="InterPro" id="IPR020795">
    <property type="entry name" value="ORC3"/>
</dbReference>
<dbReference type="GO" id="GO:0003688">
    <property type="term" value="F:DNA replication origin binding"/>
    <property type="evidence" value="ECO:0007669"/>
    <property type="project" value="TreeGrafter"/>
</dbReference>
<evidence type="ECO:0000256" key="4">
    <source>
        <dbReference type="ARBA" id="ARBA00023125"/>
    </source>
</evidence>
<evidence type="ECO:0000256" key="5">
    <source>
        <dbReference type="ARBA" id="ARBA00023242"/>
    </source>
</evidence>
<comment type="subcellular location">
    <subcellularLocation>
        <location evidence="1">Nucleus</location>
    </subcellularLocation>
</comment>
<evidence type="ECO:0000259" key="8">
    <source>
        <dbReference type="Pfam" id="PF18137"/>
    </source>
</evidence>
<keyword evidence="3" id="KW-0235">DNA replication</keyword>
<proteinExistence type="inferred from homology"/>
<dbReference type="InterPro" id="IPR045667">
    <property type="entry name" value="ORC3_N"/>
</dbReference>
<dbReference type="OrthoDB" id="10265211at2759"/>
<evidence type="ECO:0000256" key="6">
    <source>
        <dbReference type="SAM" id="MobiDB-lite"/>
    </source>
</evidence>
<dbReference type="Proteomes" id="UP000028045">
    <property type="component" value="Unassembled WGS sequence"/>
</dbReference>
<evidence type="ECO:0000256" key="2">
    <source>
        <dbReference type="ARBA" id="ARBA00010977"/>
    </source>
</evidence>
<sequence length="699" mass="78108">MGQENGDYDVFDHEDHQVAYVFDPDADKDNRERASKRRRKDDSAVVSPPLFVPLLNGLEHSESVELRQTAFQESWAAIDRRIQSTLRDSNATTLDHVNTFVDRADLECMDRIPAAFVITGPNTASQDLLFEQLSERLQQSTSSKFLRMRSSDAVTLKAALKKVIRDVTASLIQDDDDDLQIGQQDRRYLDYDLEALHVFTKTHEFDHIFIAFQDSEGFDSGMLSDLIMLFNSWRPRIPFVLLFGVATSVDLLQARLLKAACRVIYGAQFDVVQTSTILETVFQTAVAACDVPLRLGASTLRGMLDRQHDQVAGIQAFIASLKYAYMSHFFANPLSLLLSADAFGADALQAEHLEAIRNLPSFRNSVETSIDRGSSDDLAHAKSLLLDDQYLLAQVKLAIGQKQKWAKRLVRSLLISKAAGAQAGTFSEAYTAAINEGVSVVDQSPISDRVQRLSATELIELLDRVLSLLGEGDVDLALEPSNEAEDVQLQESIRQHLDGMKLLQKIAEEQGFTLHSKYSGQSKVMRTTVIAQRVQLSQDSADLRDEDKQFTEIVDEVIGLLSSTVEVADPKNIFLAESWLYDSKSPLRDVLIPRPRGVFERCLTRPQDYLGCSCCKDEGADIQATSPATPILHHLYLEAGNLINVADLWSAFHAIVSKEEEDERAALVMFYRGLAELRALGFIRPSKKKTDHVAKLKWL</sequence>
<dbReference type="Pfam" id="PF18137">
    <property type="entry name" value="WHD_ORC"/>
    <property type="match status" value="1"/>
</dbReference>